<accession>A0A135UPF0</accession>
<reference evidence="2 3" key="1">
    <citation type="submission" date="2014-02" db="EMBL/GenBank/DDBJ databases">
        <title>The genome sequence of Colletotrichum salicis CBS 607.94.</title>
        <authorList>
            <person name="Baroncelli R."/>
            <person name="Thon M.R."/>
        </authorList>
    </citation>
    <scope>NUCLEOTIDE SEQUENCE [LARGE SCALE GENOMIC DNA]</scope>
    <source>
        <strain evidence="2 3">CBS 607.94</strain>
    </source>
</reference>
<evidence type="ECO:0000313" key="3">
    <source>
        <dbReference type="Proteomes" id="UP000070121"/>
    </source>
</evidence>
<sequence>MANIKNNENNTTLQFRVATVDDAPQVAQLVEAAFRAEDSRADWTADMELGRSFNYSTDNALRNINNPGAAVLMGFDSHGVFAASVQVVFKPEAHMARIVLLSVNPQLQRSGVGRQALGSAEEYARQHYDIKKFGLNALSSREKLIAWYERCGYQRTGETTPFPFVWYPHLDLPKDLCNVELEKDVTSIGA</sequence>
<dbReference type="Pfam" id="PF00583">
    <property type="entry name" value="Acetyltransf_1"/>
    <property type="match status" value="1"/>
</dbReference>
<name>A0A135UPF0_9PEZI</name>
<dbReference type="SUPFAM" id="SSF55729">
    <property type="entry name" value="Acyl-CoA N-acyltransferases (Nat)"/>
    <property type="match status" value="1"/>
</dbReference>
<dbReference type="PROSITE" id="PS51186">
    <property type="entry name" value="GNAT"/>
    <property type="match status" value="1"/>
</dbReference>
<dbReference type="OrthoDB" id="5689at2759"/>
<dbReference type="InterPro" id="IPR016181">
    <property type="entry name" value="Acyl_CoA_acyltransferase"/>
</dbReference>
<dbReference type="AlphaFoldDB" id="A0A135UPF0"/>
<dbReference type="Gene3D" id="3.40.630.30">
    <property type="match status" value="1"/>
</dbReference>
<dbReference type="PANTHER" id="PTHR43617">
    <property type="entry name" value="L-AMINO ACID N-ACETYLTRANSFERASE"/>
    <property type="match status" value="1"/>
</dbReference>
<dbReference type="PANTHER" id="PTHR43617:SF9">
    <property type="entry name" value="GNAT FAMILY ACETYLTRANSFERASE"/>
    <property type="match status" value="1"/>
</dbReference>
<dbReference type="EMBL" id="JFFI01001191">
    <property type="protein sequence ID" value="KXH62274.1"/>
    <property type="molecule type" value="Genomic_DNA"/>
</dbReference>
<keyword evidence="3" id="KW-1185">Reference proteome</keyword>
<evidence type="ECO:0000259" key="1">
    <source>
        <dbReference type="PROSITE" id="PS51186"/>
    </source>
</evidence>
<dbReference type="CDD" id="cd04301">
    <property type="entry name" value="NAT_SF"/>
    <property type="match status" value="1"/>
</dbReference>
<dbReference type="Proteomes" id="UP000070121">
    <property type="component" value="Unassembled WGS sequence"/>
</dbReference>
<organism evidence="2 3">
    <name type="scientific">Colletotrichum salicis</name>
    <dbReference type="NCBI Taxonomy" id="1209931"/>
    <lineage>
        <taxon>Eukaryota</taxon>
        <taxon>Fungi</taxon>
        <taxon>Dikarya</taxon>
        <taxon>Ascomycota</taxon>
        <taxon>Pezizomycotina</taxon>
        <taxon>Sordariomycetes</taxon>
        <taxon>Hypocreomycetidae</taxon>
        <taxon>Glomerellales</taxon>
        <taxon>Glomerellaceae</taxon>
        <taxon>Colletotrichum</taxon>
        <taxon>Colletotrichum acutatum species complex</taxon>
    </lineage>
</organism>
<dbReference type="InterPro" id="IPR050276">
    <property type="entry name" value="MshD_Acetyltransferase"/>
</dbReference>
<keyword evidence="2" id="KW-0808">Transferase</keyword>
<dbReference type="InterPro" id="IPR000182">
    <property type="entry name" value="GNAT_dom"/>
</dbReference>
<dbReference type="STRING" id="1209931.A0A135UPF0"/>
<feature type="domain" description="N-acetyltransferase" evidence="1">
    <location>
        <begin position="13"/>
        <end position="186"/>
    </location>
</feature>
<protein>
    <submittedName>
        <fullName evidence="2">Acetyltransferase</fullName>
    </submittedName>
</protein>
<comment type="caution">
    <text evidence="2">The sequence shown here is derived from an EMBL/GenBank/DDBJ whole genome shotgun (WGS) entry which is preliminary data.</text>
</comment>
<proteinExistence type="predicted"/>
<evidence type="ECO:0000313" key="2">
    <source>
        <dbReference type="EMBL" id="KXH62274.1"/>
    </source>
</evidence>
<gene>
    <name evidence="2" type="ORF">CSAL01_11709</name>
</gene>
<dbReference type="GO" id="GO:0016747">
    <property type="term" value="F:acyltransferase activity, transferring groups other than amino-acyl groups"/>
    <property type="evidence" value="ECO:0007669"/>
    <property type="project" value="InterPro"/>
</dbReference>